<dbReference type="KEGG" id="jpo:G7058_06860"/>
<evidence type="ECO:0000313" key="2">
    <source>
        <dbReference type="EMBL" id="QIK51766.1"/>
    </source>
</evidence>
<organism evidence="2 3">
    <name type="scientific">Jeotgalibaca porci</name>
    <dbReference type="NCBI Taxonomy" id="1868793"/>
    <lineage>
        <taxon>Bacteria</taxon>
        <taxon>Bacillati</taxon>
        <taxon>Bacillota</taxon>
        <taxon>Bacilli</taxon>
        <taxon>Lactobacillales</taxon>
        <taxon>Carnobacteriaceae</taxon>
        <taxon>Jeotgalibaca</taxon>
    </lineage>
</organism>
<feature type="transmembrane region" description="Helical" evidence="1">
    <location>
        <begin position="362"/>
        <end position="383"/>
    </location>
</feature>
<keyword evidence="1" id="KW-0472">Membrane</keyword>
<evidence type="ECO:0008006" key="4">
    <source>
        <dbReference type="Google" id="ProtNLM"/>
    </source>
</evidence>
<evidence type="ECO:0000256" key="1">
    <source>
        <dbReference type="SAM" id="Phobius"/>
    </source>
</evidence>
<dbReference type="AlphaFoldDB" id="A0A6G7WHQ1"/>
<gene>
    <name evidence="2" type="ORF">G7058_06860</name>
</gene>
<keyword evidence="3" id="KW-1185">Reference proteome</keyword>
<keyword evidence="1" id="KW-1133">Transmembrane helix</keyword>
<feature type="transmembrane region" description="Helical" evidence="1">
    <location>
        <begin position="305"/>
        <end position="325"/>
    </location>
</feature>
<sequence>MRLLAKWEWKKLLRDWKTRVLLIGFFLFFSSFSLLYKQQTLTFPEQEMDDQYQTIHNIFNAIPKSVFDGEDGQEVYDNLAKLQSLYGMQLYILTKRDGNTIEGFEHVFDGYLENGAKIAEYNETLLTLTNFEYYDFLLSYLPDAEKIHQDVAFYDYMAEHELDIEWNAFSASNILLQEINVLIGVVLFLFVALLGCDRFTRDQVKNWSITHGIPIPWRKQWHLRTFHLWILMWLTTMGGIVISYSISLLTESVGSLWYPVLIYTPNGYTPIAIWQYALLALGSAMLLSYLLMLFTVGLSWVFRTIYLTIILTLSTYFVPQFWLVVQPFTAWQPSLYFRIESVLMGDMAQATGLPGVYFWKGLLIMLVLLILMEVLFAGIFDRIQTQSLGLRRRMKR</sequence>
<keyword evidence="1" id="KW-0812">Transmembrane</keyword>
<evidence type="ECO:0000313" key="3">
    <source>
        <dbReference type="Proteomes" id="UP000501830"/>
    </source>
</evidence>
<dbReference type="Proteomes" id="UP000501830">
    <property type="component" value="Chromosome"/>
</dbReference>
<feature type="transmembrane region" description="Helical" evidence="1">
    <location>
        <begin position="179"/>
        <end position="196"/>
    </location>
</feature>
<accession>A0A6G7WHQ1</accession>
<dbReference type="GeneID" id="94552998"/>
<feature type="transmembrane region" description="Helical" evidence="1">
    <location>
        <begin position="228"/>
        <end position="249"/>
    </location>
</feature>
<protein>
    <recommendedName>
        <fullName evidence="4">ABC transporter permease</fullName>
    </recommendedName>
</protein>
<feature type="transmembrane region" description="Helical" evidence="1">
    <location>
        <begin position="20"/>
        <end position="36"/>
    </location>
</feature>
<name>A0A6G7WHQ1_9LACT</name>
<feature type="transmembrane region" description="Helical" evidence="1">
    <location>
        <begin position="273"/>
        <end position="298"/>
    </location>
</feature>
<dbReference type="RefSeq" id="WP_166062824.1">
    <property type="nucleotide sequence ID" value="NZ_CP049889.1"/>
</dbReference>
<proteinExistence type="predicted"/>
<reference evidence="2 3" key="1">
    <citation type="journal article" date="2017" name="Int. J. Syst. Evol. Microbiol.">
        <title>Jeotgalibaca porci sp. nov. and Jeotgalibaca arthritidis sp. nov., isolated from pigs, and emended description of the genus Jeotgalibaca.</title>
        <authorList>
            <person name="Zamora L."/>
            <person name="Perez-Sancho M."/>
            <person name="Dominguez L."/>
            <person name="Fernandez-Garayzabal J.F."/>
            <person name="Vela A.I."/>
        </authorList>
    </citation>
    <scope>NUCLEOTIDE SEQUENCE [LARGE SCALE GENOMIC DNA]</scope>
    <source>
        <strain evidence="2 3">CCUG 69148</strain>
    </source>
</reference>
<dbReference type="EMBL" id="CP049889">
    <property type="protein sequence ID" value="QIK51766.1"/>
    <property type="molecule type" value="Genomic_DNA"/>
</dbReference>